<feature type="domain" description="Deacetylase sirtuin-type" evidence="5">
    <location>
        <begin position="1"/>
        <end position="248"/>
    </location>
</feature>
<evidence type="ECO:0000259" key="5">
    <source>
        <dbReference type="PROSITE" id="PS50305"/>
    </source>
</evidence>
<sequence length="248" mass="26882">MADPGRLAELIERAANVVVFTGAGISTESGIPDFRSPGGVWSRMSPIYFQEFVASEEKRREAWTRAFTGRAGWTGRAPNAGHYAVARLVEQGKVSAVITQNVDDLHRASGVPPEKIIELHGNATYASCLECGMRHELEDLRGPFLERGELPACRDCGGIVKTATISFGQAMPEEPMQRAQEATLSCDLFLVLGSSLVVYPAAGFPIMAKRNGARLAIVNREPTEQDMLADLVLHDEIGPVMSEVVKVS</sequence>
<dbReference type="InterPro" id="IPR003000">
    <property type="entry name" value="Sirtuin"/>
</dbReference>
<feature type="binding site" evidence="4">
    <location>
        <position position="131"/>
    </location>
    <ligand>
        <name>Zn(2+)</name>
        <dbReference type="ChEBI" id="CHEBI:29105"/>
    </ligand>
</feature>
<evidence type="ECO:0000256" key="4">
    <source>
        <dbReference type="PROSITE-ProRule" id="PRU00236"/>
    </source>
</evidence>
<feature type="binding site" evidence="4">
    <location>
        <position position="156"/>
    </location>
    <ligand>
        <name>Zn(2+)</name>
        <dbReference type="ChEBI" id="CHEBI:29105"/>
    </ligand>
</feature>
<dbReference type="EMBL" id="JBHUEY010000006">
    <property type="protein sequence ID" value="MFD1785000.1"/>
    <property type="molecule type" value="Genomic_DNA"/>
</dbReference>
<accession>A0ABW4N8M2</accession>
<feature type="active site" description="Proton acceptor" evidence="4">
    <location>
        <position position="120"/>
    </location>
</feature>
<dbReference type="SUPFAM" id="SSF52467">
    <property type="entry name" value="DHS-like NAD/FAD-binding domain"/>
    <property type="match status" value="1"/>
</dbReference>
<dbReference type="PANTHER" id="PTHR11085:SF4">
    <property type="entry name" value="NAD-DEPENDENT PROTEIN DEACYLASE"/>
    <property type="match status" value="1"/>
</dbReference>
<evidence type="ECO:0000256" key="3">
    <source>
        <dbReference type="ARBA" id="ARBA00023027"/>
    </source>
</evidence>
<gene>
    <name evidence="6" type="ORF">ACFSC0_16475</name>
</gene>
<feature type="binding site" evidence="4">
    <location>
        <position position="128"/>
    </location>
    <ligand>
        <name>Zn(2+)</name>
        <dbReference type="ChEBI" id="CHEBI:29105"/>
    </ligand>
</feature>
<dbReference type="RefSeq" id="WP_377281959.1">
    <property type="nucleotide sequence ID" value="NZ_JBHRSI010000005.1"/>
</dbReference>
<feature type="binding site" evidence="4">
    <location>
        <position position="153"/>
    </location>
    <ligand>
        <name>Zn(2+)</name>
        <dbReference type="ChEBI" id="CHEBI:29105"/>
    </ligand>
</feature>
<comment type="caution">
    <text evidence="6">The sequence shown here is derived from an EMBL/GenBank/DDBJ whole genome shotgun (WGS) entry which is preliminary data.</text>
</comment>
<dbReference type="EC" id="2.3.1.286" evidence="1"/>
<dbReference type="CDD" id="cd01407">
    <property type="entry name" value="SIR2-fam"/>
    <property type="match status" value="1"/>
</dbReference>
<dbReference type="InterPro" id="IPR029035">
    <property type="entry name" value="DHS-like_NAD/FAD-binding_dom"/>
</dbReference>
<dbReference type="PROSITE" id="PS50305">
    <property type="entry name" value="SIRTUIN"/>
    <property type="match status" value="1"/>
</dbReference>
<protein>
    <recommendedName>
        <fullName evidence="1">protein acetyllysine N-acetyltransferase</fullName>
        <ecNumber evidence="1">2.3.1.286</ecNumber>
    </recommendedName>
</protein>
<dbReference type="Gene3D" id="2.20.28.200">
    <property type="match status" value="1"/>
</dbReference>
<dbReference type="InterPro" id="IPR050134">
    <property type="entry name" value="NAD-dep_sirtuin_deacylases"/>
</dbReference>
<keyword evidence="4" id="KW-0479">Metal-binding</keyword>
<dbReference type="Proteomes" id="UP001597237">
    <property type="component" value="Unassembled WGS sequence"/>
</dbReference>
<dbReference type="InterPro" id="IPR026590">
    <property type="entry name" value="Ssirtuin_cat_dom"/>
</dbReference>
<evidence type="ECO:0000256" key="1">
    <source>
        <dbReference type="ARBA" id="ARBA00012928"/>
    </source>
</evidence>
<name>A0ABW4N8M2_9CAUL</name>
<evidence type="ECO:0000313" key="7">
    <source>
        <dbReference type="Proteomes" id="UP001597237"/>
    </source>
</evidence>
<reference evidence="7" key="1">
    <citation type="journal article" date="2019" name="Int. J. Syst. Evol. Microbiol.">
        <title>The Global Catalogue of Microorganisms (GCM) 10K type strain sequencing project: providing services to taxonomists for standard genome sequencing and annotation.</title>
        <authorList>
            <consortium name="The Broad Institute Genomics Platform"/>
            <consortium name="The Broad Institute Genome Sequencing Center for Infectious Disease"/>
            <person name="Wu L."/>
            <person name="Ma J."/>
        </authorList>
    </citation>
    <scope>NUCLEOTIDE SEQUENCE [LARGE SCALE GENOMIC DNA]</scope>
    <source>
        <strain evidence="7">DFY28</strain>
    </source>
</reference>
<dbReference type="Pfam" id="PF02146">
    <property type="entry name" value="SIR2"/>
    <property type="match status" value="1"/>
</dbReference>
<organism evidence="6 7">
    <name type="scientific">Phenylobacterium terrae</name>
    <dbReference type="NCBI Taxonomy" id="2665495"/>
    <lineage>
        <taxon>Bacteria</taxon>
        <taxon>Pseudomonadati</taxon>
        <taxon>Pseudomonadota</taxon>
        <taxon>Alphaproteobacteria</taxon>
        <taxon>Caulobacterales</taxon>
        <taxon>Caulobacteraceae</taxon>
        <taxon>Phenylobacterium</taxon>
    </lineage>
</organism>
<dbReference type="PANTHER" id="PTHR11085">
    <property type="entry name" value="NAD-DEPENDENT PROTEIN DEACYLASE SIRTUIN-5, MITOCHONDRIAL-RELATED"/>
    <property type="match status" value="1"/>
</dbReference>
<keyword evidence="7" id="KW-1185">Reference proteome</keyword>
<keyword evidence="3" id="KW-0520">NAD</keyword>
<evidence type="ECO:0000313" key="6">
    <source>
        <dbReference type="EMBL" id="MFD1785000.1"/>
    </source>
</evidence>
<proteinExistence type="predicted"/>
<keyword evidence="4" id="KW-0862">Zinc</keyword>
<evidence type="ECO:0000256" key="2">
    <source>
        <dbReference type="ARBA" id="ARBA00022679"/>
    </source>
</evidence>
<keyword evidence="2" id="KW-0808">Transferase</keyword>
<dbReference type="Gene3D" id="3.40.50.1220">
    <property type="entry name" value="TPP-binding domain"/>
    <property type="match status" value="1"/>
</dbReference>